<dbReference type="RefSeq" id="WP_092422682.1">
    <property type="nucleotide sequence ID" value="NZ_FPCK01000001.1"/>
</dbReference>
<protein>
    <submittedName>
        <fullName evidence="1">Uncharacterized protein</fullName>
    </submittedName>
</protein>
<dbReference type="Proteomes" id="UP000199074">
    <property type="component" value="Unassembled WGS sequence"/>
</dbReference>
<gene>
    <name evidence="1" type="ORF">SAMN05216456_1392</name>
</gene>
<sequence>MNDYDVNPEELKTLALFQSEQAPDDVDTHHLAKLLSLALLVQREGGTILSDSGRRLLSQAGTSETVHVEGSGRI</sequence>
<evidence type="ECO:0000313" key="1">
    <source>
        <dbReference type="EMBL" id="SFV31599.1"/>
    </source>
</evidence>
<proteinExistence type="predicted"/>
<organism evidence="1 2">
    <name type="scientific">Devosia crocina</name>
    <dbReference type="NCBI Taxonomy" id="429728"/>
    <lineage>
        <taxon>Bacteria</taxon>
        <taxon>Pseudomonadati</taxon>
        <taxon>Pseudomonadota</taxon>
        <taxon>Alphaproteobacteria</taxon>
        <taxon>Hyphomicrobiales</taxon>
        <taxon>Devosiaceae</taxon>
        <taxon>Devosia</taxon>
    </lineage>
</organism>
<name>A0A1I7NAC3_9HYPH</name>
<dbReference type="STRING" id="429728.SAMN05216456_1392"/>
<keyword evidence="2" id="KW-1185">Reference proteome</keyword>
<reference evidence="1 2" key="1">
    <citation type="submission" date="2016-10" db="EMBL/GenBank/DDBJ databases">
        <authorList>
            <person name="de Groot N.N."/>
        </authorList>
    </citation>
    <scope>NUCLEOTIDE SEQUENCE [LARGE SCALE GENOMIC DNA]</scope>
    <source>
        <strain evidence="1 2">IPL20</strain>
    </source>
</reference>
<evidence type="ECO:0000313" key="2">
    <source>
        <dbReference type="Proteomes" id="UP000199074"/>
    </source>
</evidence>
<dbReference type="EMBL" id="FPCK01000001">
    <property type="protein sequence ID" value="SFV31599.1"/>
    <property type="molecule type" value="Genomic_DNA"/>
</dbReference>
<accession>A0A1I7NAC3</accession>
<dbReference type="AlphaFoldDB" id="A0A1I7NAC3"/>